<evidence type="ECO:0000256" key="5">
    <source>
        <dbReference type="ARBA" id="ARBA00022614"/>
    </source>
</evidence>
<keyword evidence="9" id="KW-0325">Glycoprotein</keyword>
<feature type="disulfide bond" evidence="11">
    <location>
        <begin position="49"/>
        <end position="58"/>
    </location>
</feature>
<dbReference type="Ensembl" id="ENSCMIT00000019274.1">
    <property type="protein sequence ID" value="ENSCMIP00000018914.1"/>
    <property type="gene ID" value="ENSCMIG00000008870.1"/>
</dbReference>
<evidence type="ECO:0000256" key="6">
    <source>
        <dbReference type="ARBA" id="ARBA00022729"/>
    </source>
</evidence>
<evidence type="ECO:0000259" key="13">
    <source>
        <dbReference type="SMART" id="SM00013"/>
    </source>
</evidence>
<keyword evidence="8 11" id="KW-1015">Disulfide bond</keyword>
<dbReference type="InterPro" id="IPR016352">
    <property type="entry name" value="SLRP_I_decor/aspor/byglycan"/>
</dbReference>
<dbReference type="PANTHER" id="PTHR45712:SF2">
    <property type="entry name" value="ASPORIN"/>
    <property type="match status" value="1"/>
</dbReference>
<keyword evidence="5" id="KW-0433">Leucine-rich repeat</keyword>
<sequence>MKVFTLLSIVSLCSTKPLLQDEVSPLMVKYDIPAIPTAHHPIFTCPLECTCHIRVVQCSDAGLRSVPAQIPRSTVMLDLQNNKISEIKENDFKNLPSLYALFLINNQIHKMHPKAFKSIKHLKLLYLSWNLMPQVPTNLPKSLVELRIDDNKIKKVQKDVFNGMKHLHVLELSGNPLDTPGIEPEAFNGVPQLFYIRISQAKLSSVPKSKFAFNYSLDLGYNQIKEVENGSLAYLSNVRQIHLENNKLKRVPPGLNELKYLQVVYLHNNNISSVDVNDFCPRGSGIKRAFYNGISLFGNPVKYWEIQPASFRCVSSAYGLHLGNFKK</sequence>
<dbReference type="SMART" id="SM00013">
    <property type="entry name" value="LRRNT"/>
    <property type="match status" value="1"/>
</dbReference>
<feature type="chain" id="PRO_5021236361" description="Asporin" evidence="12">
    <location>
        <begin position="16"/>
        <end position="327"/>
    </location>
</feature>
<evidence type="ECO:0000256" key="11">
    <source>
        <dbReference type="PIRSR" id="PIRSR002490-1"/>
    </source>
</evidence>
<keyword evidence="3" id="KW-0964">Secreted</keyword>
<reference evidence="15" key="3">
    <citation type="journal article" date="2014" name="Nature">
        <title>Elephant shark genome provides unique insights into gnathostome evolution.</title>
        <authorList>
            <consortium name="International Elephant Shark Genome Sequencing Consortium"/>
            <person name="Venkatesh B."/>
            <person name="Lee A.P."/>
            <person name="Ravi V."/>
            <person name="Maurya A.K."/>
            <person name="Lian M.M."/>
            <person name="Swann J.B."/>
            <person name="Ohta Y."/>
            <person name="Flajnik M.F."/>
            <person name="Sutoh Y."/>
            <person name="Kasahara M."/>
            <person name="Hoon S."/>
            <person name="Gangu V."/>
            <person name="Roy S.W."/>
            <person name="Irimia M."/>
            <person name="Korzh V."/>
            <person name="Kondrychyn I."/>
            <person name="Lim Z.W."/>
            <person name="Tay B.H."/>
            <person name="Tohari S."/>
            <person name="Kong K.W."/>
            <person name="Ho S."/>
            <person name="Lorente-Galdos B."/>
            <person name="Quilez J."/>
            <person name="Marques-Bonet T."/>
            <person name="Raney B.J."/>
            <person name="Ingham P.W."/>
            <person name="Tay A."/>
            <person name="Hillier L.W."/>
            <person name="Minx P."/>
            <person name="Boehm T."/>
            <person name="Wilson R.K."/>
            <person name="Brenner S."/>
            <person name="Warren W.C."/>
        </authorList>
    </citation>
    <scope>NUCLEOTIDE SEQUENCE [LARGE SCALE GENOMIC DNA]</scope>
</reference>
<organism evidence="14 15">
    <name type="scientific">Callorhinchus milii</name>
    <name type="common">Ghost shark</name>
    <dbReference type="NCBI Taxonomy" id="7868"/>
    <lineage>
        <taxon>Eukaryota</taxon>
        <taxon>Metazoa</taxon>
        <taxon>Chordata</taxon>
        <taxon>Craniata</taxon>
        <taxon>Vertebrata</taxon>
        <taxon>Chondrichthyes</taxon>
        <taxon>Holocephali</taxon>
        <taxon>Chimaeriformes</taxon>
        <taxon>Callorhinchidae</taxon>
        <taxon>Callorhinchus</taxon>
    </lineage>
</organism>
<proteinExistence type="inferred from homology"/>
<reference evidence="15" key="2">
    <citation type="journal article" date="2007" name="PLoS Biol.">
        <title>Survey sequencing and comparative analysis of the elephant shark (Callorhinchus milii) genome.</title>
        <authorList>
            <person name="Venkatesh B."/>
            <person name="Kirkness E.F."/>
            <person name="Loh Y.H."/>
            <person name="Halpern A.L."/>
            <person name="Lee A.P."/>
            <person name="Johnson J."/>
            <person name="Dandona N."/>
            <person name="Viswanathan L.D."/>
            <person name="Tay A."/>
            <person name="Venter J.C."/>
            <person name="Strausberg R.L."/>
            <person name="Brenner S."/>
        </authorList>
    </citation>
    <scope>NUCLEOTIDE SEQUENCE [LARGE SCALE GENOMIC DNA]</scope>
</reference>
<dbReference type="PIRSF" id="PIRSF002490">
    <property type="entry name" value="SLRP_I"/>
    <property type="match status" value="1"/>
</dbReference>
<evidence type="ECO:0000256" key="2">
    <source>
        <dbReference type="ARBA" id="ARBA00009811"/>
    </source>
</evidence>
<dbReference type="InterPro" id="IPR001611">
    <property type="entry name" value="Leu-rich_rpt"/>
</dbReference>
<evidence type="ECO:0000313" key="15">
    <source>
        <dbReference type="Proteomes" id="UP000314986"/>
    </source>
</evidence>
<evidence type="ECO:0000256" key="8">
    <source>
        <dbReference type="ARBA" id="ARBA00023157"/>
    </source>
</evidence>
<keyword evidence="15" id="KW-1185">Reference proteome</keyword>
<evidence type="ECO:0000256" key="7">
    <source>
        <dbReference type="ARBA" id="ARBA00022737"/>
    </source>
</evidence>
<dbReference type="GeneTree" id="ENSGT00940000157444"/>
<dbReference type="Gene3D" id="3.80.10.10">
    <property type="entry name" value="Ribonuclease Inhibitor"/>
    <property type="match status" value="1"/>
</dbReference>
<dbReference type="PANTHER" id="PTHR45712">
    <property type="entry name" value="AGAP008170-PA"/>
    <property type="match status" value="1"/>
</dbReference>
<dbReference type="InterPro" id="IPR032675">
    <property type="entry name" value="LRR_dom_sf"/>
</dbReference>
<dbReference type="InterPro" id="IPR003591">
    <property type="entry name" value="Leu-rich_rpt_typical-subtyp"/>
</dbReference>
<dbReference type="SUPFAM" id="SSF52058">
    <property type="entry name" value="L domain-like"/>
    <property type="match status" value="1"/>
</dbReference>
<feature type="disulfide bond" evidence="11">
    <location>
        <begin position="45"/>
        <end position="51"/>
    </location>
</feature>
<feature type="signal peptide" evidence="12">
    <location>
        <begin position="1"/>
        <end position="15"/>
    </location>
</feature>
<dbReference type="GO" id="GO:0005615">
    <property type="term" value="C:extracellular space"/>
    <property type="evidence" value="ECO:0007669"/>
    <property type="project" value="TreeGrafter"/>
</dbReference>
<comment type="similarity">
    <text evidence="2 10">Belongs to the small leucine-rich proteoglycan (SLRP) family. SLRP class I subfamily.</text>
</comment>
<feature type="domain" description="LRRNT" evidence="13">
    <location>
        <begin position="44"/>
        <end position="76"/>
    </location>
</feature>
<reference evidence="14" key="4">
    <citation type="submission" date="2025-08" db="UniProtKB">
        <authorList>
            <consortium name="Ensembl"/>
        </authorList>
    </citation>
    <scope>IDENTIFICATION</scope>
</reference>
<dbReference type="Proteomes" id="UP000314986">
    <property type="component" value="Unassembled WGS sequence"/>
</dbReference>
<comment type="subcellular location">
    <subcellularLocation>
        <location evidence="1 10">Secreted</location>
        <location evidence="1 10">Extracellular space</location>
        <location evidence="1 10">Extracellular matrix</location>
    </subcellularLocation>
</comment>
<keyword evidence="4 10" id="KW-0272">Extracellular matrix</keyword>
<evidence type="ECO:0000313" key="14">
    <source>
        <dbReference type="Ensembl" id="ENSCMIP00000018914.1"/>
    </source>
</evidence>
<reference evidence="15" key="1">
    <citation type="journal article" date="2006" name="Science">
        <title>Ancient noncoding elements conserved in the human genome.</title>
        <authorList>
            <person name="Venkatesh B."/>
            <person name="Kirkness E.F."/>
            <person name="Loh Y.H."/>
            <person name="Halpern A.L."/>
            <person name="Lee A.P."/>
            <person name="Johnson J."/>
            <person name="Dandona N."/>
            <person name="Viswanathan L.D."/>
            <person name="Tay A."/>
            <person name="Venter J.C."/>
            <person name="Strausberg R.L."/>
            <person name="Brenner S."/>
        </authorList>
    </citation>
    <scope>NUCLEOTIDE SEQUENCE [LARGE SCALE GENOMIC DNA]</scope>
</reference>
<reference evidence="14" key="5">
    <citation type="submission" date="2025-09" db="UniProtKB">
        <authorList>
            <consortium name="Ensembl"/>
        </authorList>
    </citation>
    <scope>IDENTIFICATION</scope>
</reference>
<accession>A0A4W3IDI6</accession>
<dbReference type="Pfam" id="PF01462">
    <property type="entry name" value="LRRNT"/>
    <property type="match status" value="1"/>
</dbReference>
<evidence type="ECO:0000256" key="9">
    <source>
        <dbReference type="ARBA" id="ARBA00023180"/>
    </source>
</evidence>
<evidence type="ECO:0000256" key="3">
    <source>
        <dbReference type="ARBA" id="ARBA00022525"/>
    </source>
</evidence>
<feature type="disulfide bond" evidence="11">
    <location>
        <begin position="280"/>
        <end position="313"/>
    </location>
</feature>
<evidence type="ECO:0000256" key="4">
    <source>
        <dbReference type="ARBA" id="ARBA00022530"/>
    </source>
</evidence>
<name>A0A4W3IDI6_CALMI</name>
<dbReference type="SMART" id="SM00369">
    <property type="entry name" value="LRR_TYP"/>
    <property type="match status" value="8"/>
</dbReference>
<evidence type="ECO:0000256" key="12">
    <source>
        <dbReference type="SAM" id="SignalP"/>
    </source>
</evidence>
<keyword evidence="7" id="KW-0677">Repeat</keyword>
<protein>
    <recommendedName>
        <fullName evidence="10">Asporin</fullName>
    </recommendedName>
</protein>
<evidence type="ECO:0000256" key="1">
    <source>
        <dbReference type="ARBA" id="ARBA00004498"/>
    </source>
</evidence>
<evidence type="ECO:0000256" key="10">
    <source>
        <dbReference type="PIRNR" id="PIRNR002490"/>
    </source>
</evidence>
<dbReference type="InterPro" id="IPR050333">
    <property type="entry name" value="SLRP"/>
</dbReference>
<dbReference type="InterPro" id="IPR000372">
    <property type="entry name" value="LRRNT"/>
</dbReference>
<dbReference type="AlphaFoldDB" id="A0A4W3IDI6"/>
<keyword evidence="6 12" id="KW-0732">Signal</keyword>
<dbReference type="Pfam" id="PF13855">
    <property type="entry name" value="LRR_8"/>
    <property type="match status" value="3"/>
</dbReference>
<gene>
    <name evidence="14" type="primary">aspn</name>
</gene>